<feature type="compositionally biased region" description="Low complexity" evidence="1">
    <location>
        <begin position="155"/>
        <end position="192"/>
    </location>
</feature>
<dbReference type="CDD" id="cd00306">
    <property type="entry name" value="Peptidases_S8_S53"/>
    <property type="match status" value="1"/>
</dbReference>
<dbReference type="InterPro" id="IPR000209">
    <property type="entry name" value="Peptidase_S8/S53_dom"/>
</dbReference>
<gene>
    <name evidence="3" type="ORF">DFL_000345</name>
</gene>
<evidence type="ECO:0000256" key="1">
    <source>
        <dbReference type="SAM" id="MobiDB-lite"/>
    </source>
</evidence>
<dbReference type="Pfam" id="PF00082">
    <property type="entry name" value="Peptidase_S8"/>
    <property type="match status" value="1"/>
</dbReference>
<proteinExistence type="predicted"/>
<feature type="compositionally biased region" description="Basic and acidic residues" evidence="1">
    <location>
        <begin position="611"/>
        <end position="622"/>
    </location>
</feature>
<sequence>MLCLLWATACQGNAADEGNKRDTEEINKRDKPFRDLGWSEPYYSAEEIECVLVVKQKYWNDPVAHIFLRSVLIKDILGKDPLIRGIEDDMKSQETLYFGSWHHGIGRAFYVVQTEYHIVADLILDKLKDYLGAWLDAPLERRLIDKMMKLDGRTPPESSDSGSSPGGSLPSGYIPGKTSPRRFSTSSSWSGGSDAGEPYRDGRFLDIRYLTCPPKGTHGRDDSNWQKWWDLREAYYAGGQGQGVDVYVVDSGLSAAAGHHEAFASASHYRQVGSWMKTDGIDPEAISLADYDYLTYHGTDVVSKIVGSTTGLATKANVITAIFNPDGERNRNGHLYCEMLLNIRKAILEKRSNSIPSKAIISLSVSLDGHLRKDKDELKAYPFLKEIERGYFDLMSIYADAALDKVLELDNVIVVAGTGNDAVGRPILDWPAKRGTKEISNLVIAGQADEKGRLRGHVEAEYVKIYGVAESITVPYIRSNRASDVKPKREKYVEEAGVSLVVPMITGILASHMSDHPAWTPLQAVEKLYKDAYPYEKDSTIKMAWVGPRDKLGKRSDPSGGWPDSEDEVDGEDKGTGKDETDRKDKGTGKDETNWDDIIPGKDETDEEDKGDGKDKKIVERPKKPRCSHNTVDTEWRRLRRRKDWNKGKSGSGDIGFEDDDEYEPLEGDEPLDLGNEDCLEEEEGNPNPPAQPSYQSTITVAMHITSVAATPKPTPKSTRKVTPKPTTTKSPTKPIYTGGWDGTKHAATEMMSRPPPVKTFITPNPTPEVGDKGSMMAGAAGAPRQGFANPAPRPGGLQKPVLDRKSMLRASVNRFRGYTSTRRRAVTYTPEAKDNGAPATTIYTTVYGVTGSEILTFAASTMGKSVSITITSSDEPPVKTSTASKTPGRTTMKTSISMPSVK</sequence>
<name>A0A437ADL6_ARTFL</name>
<evidence type="ECO:0000313" key="3">
    <source>
        <dbReference type="EMBL" id="RVD89332.1"/>
    </source>
</evidence>
<comment type="caution">
    <text evidence="3">The sequence shown here is derived from an EMBL/GenBank/DDBJ whole genome shotgun (WGS) entry which is preliminary data.</text>
</comment>
<dbReference type="OrthoDB" id="1896086at2759"/>
<keyword evidence="4" id="KW-1185">Reference proteome</keyword>
<evidence type="ECO:0000313" key="4">
    <source>
        <dbReference type="Proteomes" id="UP000283090"/>
    </source>
</evidence>
<dbReference type="AlphaFoldDB" id="A0A437ADL6"/>
<dbReference type="Gene3D" id="3.40.50.200">
    <property type="entry name" value="Peptidase S8/S53 domain"/>
    <property type="match status" value="1"/>
</dbReference>
<dbReference type="Proteomes" id="UP000283090">
    <property type="component" value="Unassembled WGS sequence"/>
</dbReference>
<feature type="region of interest" description="Disordered" evidence="1">
    <location>
        <begin position="150"/>
        <end position="195"/>
    </location>
</feature>
<dbReference type="STRING" id="97331.A0A437ADL6"/>
<dbReference type="VEuPathDB" id="FungiDB:DFL_000345"/>
<organism evidence="3 4">
    <name type="scientific">Arthrobotrys flagrans</name>
    <name type="common">Nematode-trapping fungus</name>
    <name type="synonym">Trichothecium flagrans</name>
    <dbReference type="NCBI Taxonomy" id="97331"/>
    <lineage>
        <taxon>Eukaryota</taxon>
        <taxon>Fungi</taxon>
        <taxon>Dikarya</taxon>
        <taxon>Ascomycota</taxon>
        <taxon>Pezizomycotina</taxon>
        <taxon>Orbiliomycetes</taxon>
        <taxon>Orbiliales</taxon>
        <taxon>Orbiliaceae</taxon>
        <taxon>Arthrobotrys</taxon>
    </lineage>
</organism>
<feature type="region of interest" description="Disordered" evidence="1">
    <location>
        <begin position="549"/>
        <end position="740"/>
    </location>
</feature>
<evidence type="ECO:0000259" key="2">
    <source>
        <dbReference type="Pfam" id="PF00082"/>
    </source>
</evidence>
<dbReference type="EMBL" id="SAEB01000001">
    <property type="protein sequence ID" value="RVD89332.1"/>
    <property type="molecule type" value="Genomic_DNA"/>
</dbReference>
<feature type="compositionally biased region" description="Low complexity" evidence="1">
    <location>
        <begin position="724"/>
        <end position="735"/>
    </location>
</feature>
<feature type="region of interest" description="Disordered" evidence="1">
    <location>
        <begin position="871"/>
        <end position="903"/>
    </location>
</feature>
<dbReference type="GO" id="GO:0004252">
    <property type="term" value="F:serine-type endopeptidase activity"/>
    <property type="evidence" value="ECO:0007669"/>
    <property type="project" value="InterPro"/>
</dbReference>
<feature type="compositionally biased region" description="Basic and acidic residues" evidence="1">
    <location>
        <begin position="572"/>
        <end position="603"/>
    </location>
</feature>
<feature type="domain" description="Peptidase S8/S53" evidence="2">
    <location>
        <begin position="241"/>
        <end position="530"/>
    </location>
</feature>
<dbReference type="SUPFAM" id="SSF52743">
    <property type="entry name" value="Subtilisin-like"/>
    <property type="match status" value="1"/>
</dbReference>
<reference evidence="3 4" key="1">
    <citation type="submission" date="2019-01" db="EMBL/GenBank/DDBJ databases">
        <title>Intercellular communication is required for trap formation in the nematode-trapping fungus Duddingtonia flagrans.</title>
        <authorList>
            <person name="Youssar L."/>
            <person name="Wernet V."/>
            <person name="Hensel N."/>
            <person name="Hildebrandt H.-G."/>
            <person name="Fischer R."/>
        </authorList>
    </citation>
    <scope>NUCLEOTIDE SEQUENCE [LARGE SCALE GENOMIC DNA]</scope>
    <source>
        <strain evidence="3 4">CBS H-5679</strain>
    </source>
</reference>
<dbReference type="InterPro" id="IPR036852">
    <property type="entry name" value="Peptidase_S8/S53_dom_sf"/>
</dbReference>
<dbReference type="GeneID" id="93582656"/>
<accession>A0A437ADL6</accession>
<dbReference type="GO" id="GO:0006508">
    <property type="term" value="P:proteolysis"/>
    <property type="evidence" value="ECO:0007669"/>
    <property type="project" value="InterPro"/>
</dbReference>
<feature type="compositionally biased region" description="Acidic residues" evidence="1">
    <location>
        <begin position="656"/>
        <end position="685"/>
    </location>
</feature>
<dbReference type="RefSeq" id="XP_067494876.1">
    <property type="nucleotide sequence ID" value="XM_067632389.1"/>
</dbReference>
<protein>
    <recommendedName>
        <fullName evidence="2">Peptidase S8/S53 domain-containing protein</fullName>
    </recommendedName>
</protein>